<evidence type="ECO:0000313" key="2">
    <source>
        <dbReference type="EMBL" id="KAF4141800.1"/>
    </source>
</evidence>
<protein>
    <submittedName>
        <fullName evidence="1">Uncharacterized protein</fullName>
    </submittedName>
</protein>
<evidence type="ECO:0000313" key="3">
    <source>
        <dbReference type="Proteomes" id="UP000602510"/>
    </source>
</evidence>
<name>A0A833W627_PHYIN</name>
<sequence length="125" mass="14065">MDVSCTRVGVTAAGERMTTSLQPNQHTTGFTFDVGIYLLKSLPMAVPVIAAISHWTAVKLAVMTSGPEMRERRSLAHRAKHHRRRHWPDGAHRLNFHFHERFEAKLHVGLEILPALYATAEQTST</sequence>
<dbReference type="EMBL" id="WSZM01000587">
    <property type="protein sequence ID" value="KAF4031353.1"/>
    <property type="molecule type" value="Genomic_DNA"/>
</dbReference>
<keyword evidence="3" id="KW-1185">Reference proteome</keyword>
<dbReference type="Proteomes" id="UP000602510">
    <property type="component" value="Unassembled WGS sequence"/>
</dbReference>
<gene>
    <name evidence="1" type="ORF">GN244_ATG16808</name>
    <name evidence="2" type="ORF">GN958_ATG09045</name>
</gene>
<accession>A0A833W627</accession>
<reference evidence="1" key="1">
    <citation type="submission" date="2020-04" db="EMBL/GenBank/DDBJ databases">
        <title>Hybrid Assembly of Korean Phytophthora infestans isolates.</title>
        <authorList>
            <person name="Prokchorchik M."/>
            <person name="Lee Y."/>
            <person name="Seo J."/>
            <person name="Cho J.-H."/>
            <person name="Park Y.-E."/>
            <person name="Jang D.-C."/>
            <person name="Im J.-S."/>
            <person name="Choi J.-G."/>
            <person name="Park H.-J."/>
            <person name="Lee G.-B."/>
            <person name="Lee Y.-G."/>
            <person name="Hong S.-Y."/>
            <person name="Cho K."/>
            <person name="Sohn K.H."/>
        </authorList>
    </citation>
    <scope>NUCLEOTIDE SEQUENCE</scope>
    <source>
        <strain evidence="1">KR_1_A1</strain>
        <strain evidence="2">KR_2_A2</strain>
    </source>
</reference>
<organism evidence="1 3">
    <name type="scientific">Phytophthora infestans</name>
    <name type="common">Potato late blight agent</name>
    <name type="synonym">Botrytis infestans</name>
    <dbReference type="NCBI Taxonomy" id="4787"/>
    <lineage>
        <taxon>Eukaryota</taxon>
        <taxon>Sar</taxon>
        <taxon>Stramenopiles</taxon>
        <taxon>Oomycota</taxon>
        <taxon>Peronosporomycetes</taxon>
        <taxon>Peronosporales</taxon>
        <taxon>Peronosporaceae</taxon>
        <taxon>Phytophthora</taxon>
    </lineage>
</organism>
<dbReference type="AlphaFoldDB" id="A0A833W627"/>
<dbReference type="Proteomes" id="UP000704712">
    <property type="component" value="Unassembled WGS sequence"/>
</dbReference>
<proteinExistence type="predicted"/>
<evidence type="ECO:0000313" key="1">
    <source>
        <dbReference type="EMBL" id="KAF4031353.1"/>
    </source>
</evidence>
<dbReference type="EMBL" id="JAACNO010001266">
    <property type="protein sequence ID" value="KAF4141800.1"/>
    <property type="molecule type" value="Genomic_DNA"/>
</dbReference>
<comment type="caution">
    <text evidence="1">The sequence shown here is derived from an EMBL/GenBank/DDBJ whole genome shotgun (WGS) entry which is preliminary data.</text>
</comment>